<evidence type="ECO:0000313" key="2">
    <source>
        <dbReference type="EMBL" id="EHK18740.1"/>
    </source>
</evidence>
<evidence type="ECO:0000313" key="3">
    <source>
        <dbReference type="Proteomes" id="UP000007115"/>
    </source>
</evidence>
<organism evidence="2 3">
    <name type="scientific">Hypocrea virens (strain Gv29-8 / FGSC 10586)</name>
    <name type="common">Gliocladium virens</name>
    <name type="synonym">Trichoderma virens</name>
    <dbReference type="NCBI Taxonomy" id="413071"/>
    <lineage>
        <taxon>Eukaryota</taxon>
        <taxon>Fungi</taxon>
        <taxon>Dikarya</taxon>
        <taxon>Ascomycota</taxon>
        <taxon>Pezizomycotina</taxon>
        <taxon>Sordariomycetes</taxon>
        <taxon>Hypocreomycetidae</taxon>
        <taxon>Hypocreales</taxon>
        <taxon>Hypocreaceae</taxon>
        <taxon>Trichoderma</taxon>
    </lineage>
</organism>
<dbReference type="EMBL" id="ABDF02000085">
    <property type="protein sequence ID" value="EHK18740.1"/>
    <property type="molecule type" value="Genomic_DNA"/>
</dbReference>
<dbReference type="HOGENOM" id="CLU_010103_3_1_1"/>
<dbReference type="InParanoid" id="G9N356"/>
<dbReference type="OrthoDB" id="2684236at2759"/>
<name>G9N356_HYPVG</name>
<dbReference type="PANTHER" id="PTHR34365">
    <property type="entry name" value="ENOLASE (DUF1399)"/>
    <property type="match status" value="1"/>
</dbReference>
<dbReference type="AlphaFoldDB" id="G9N356"/>
<dbReference type="InterPro" id="IPR009836">
    <property type="entry name" value="GRDP-like"/>
</dbReference>
<dbReference type="Proteomes" id="UP000007115">
    <property type="component" value="Unassembled WGS sequence"/>
</dbReference>
<dbReference type="OMA" id="YCEAIRA"/>
<keyword evidence="3" id="KW-1185">Reference proteome</keyword>
<protein>
    <submittedName>
        <fullName evidence="2">Uncharacterized protein</fullName>
    </submittedName>
</protein>
<dbReference type="Pfam" id="PF07173">
    <property type="entry name" value="GRDP-like"/>
    <property type="match status" value="1"/>
</dbReference>
<accession>G9N356</accession>
<dbReference type="GeneID" id="25789781"/>
<gene>
    <name evidence="2" type="ORF">TRIVIDRAFT_193844</name>
</gene>
<feature type="region of interest" description="Disordered" evidence="1">
    <location>
        <begin position="1"/>
        <end position="34"/>
    </location>
</feature>
<evidence type="ECO:0000256" key="1">
    <source>
        <dbReference type="SAM" id="MobiDB-lite"/>
    </source>
</evidence>
<dbReference type="VEuPathDB" id="FungiDB:TRIVIDRAFT_193844"/>
<comment type="caution">
    <text evidence="2">The sequence shown here is derived from an EMBL/GenBank/DDBJ whole genome shotgun (WGS) entry which is preliminary data.</text>
</comment>
<reference evidence="2 3" key="1">
    <citation type="journal article" date="2011" name="Genome Biol.">
        <title>Comparative genome sequence analysis underscores mycoparasitism as the ancestral life style of Trichoderma.</title>
        <authorList>
            <person name="Kubicek C.P."/>
            <person name="Herrera-Estrella A."/>
            <person name="Seidl-Seiboth V."/>
            <person name="Martinez D.A."/>
            <person name="Druzhinina I.S."/>
            <person name="Thon M."/>
            <person name="Zeilinger S."/>
            <person name="Casas-Flores S."/>
            <person name="Horwitz B.A."/>
            <person name="Mukherjee P.K."/>
            <person name="Mukherjee M."/>
            <person name="Kredics L."/>
            <person name="Alcaraz L.D."/>
            <person name="Aerts A."/>
            <person name="Antal Z."/>
            <person name="Atanasova L."/>
            <person name="Cervantes-Badillo M.G."/>
            <person name="Challacombe J."/>
            <person name="Chertkov O."/>
            <person name="McCluskey K."/>
            <person name="Coulpier F."/>
            <person name="Deshpande N."/>
            <person name="von Doehren H."/>
            <person name="Ebbole D.J."/>
            <person name="Esquivel-Naranjo E.U."/>
            <person name="Fekete E."/>
            <person name="Flipphi M."/>
            <person name="Glaser F."/>
            <person name="Gomez-Rodriguez E.Y."/>
            <person name="Gruber S."/>
            <person name="Han C."/>
            <person name="Henrissat B."/>
            <person name="Hermosa R."/>
            <person name="Hernandez-Onate M."/>
            <person name="Karaffa L."/>
            <person name="Kosti I."/>
            <person name="Le Crom S."/>
            <person name="Lindquist E."/>
            <person name="Lucas S."/>
            <person name="Luebeck M."/>
            <person name="Luebeck P.S."/>
            <person name="Margeot A."/>
            <person name="Metz B."/>
            <person name="Misra M."/>
            <person name="Nevalainen H."/>
            <person name="Omann M."/>
            <person name="Packer N."/>
            <person name="Perrone G."/>
            <person name="Uresti-Rivera E.E."/>
            <person name="Salamov A."/>
            <person name="Schmoll M."/>
            <person name="Seiboth B."/>
            <person name="Shapiro H."/>
            <person name="Sukno S."/>
            <person name="Tamayo-Ramos J.A."/>
            <person name="Tisch D."/>
            <person name="Wiest A."/>
            <person name="Wilkinson H.H."/>
            <person name="Zhang M."/>
            <person name="Coutinho P.M."/>
            <person name="Kenerley C.M."/>
            <person name="Monte E."/>
            <person name="Baker S.E."/>
            <person name="Grigoriev I.V."/>
        </authorList>
    </citation>
    <scope>NUCLEOTIDE SEQUENCE [LARGE SCALE GENOMIC DNA]</scope>
    <source>
        <strain evidence="3">Gv29-8 / FGSC 10586</strain>
    </source>
</reference>
<dbReference type="PANTHER" id="PTHR34365:SF7">
    <property type="entry name" value="GLYCINE-RICH DOMAIN-CONTAINING PROTEIN 1"/>
    <property type="match status" value="1"/>
</dbReference>
<sequence length="755" mass="82930">MTKGSSPKAEAPPNGEAPPSYTLATGDVADATDPSPNIDVTAAFANLFVSSGPSTGRPNIDTTLAHLKLLHAIDALKEDVGYTDGLFGIFDNRAKWDTEILHGSALPPGVKLDKLGENEREKLALSRLREKRWAIYLARAVDRYEAWWNAMAQGKTMLTEEDVFAPDSPKYIGFTTNGTPLPWIRESIPPLDVLMVMHAHMLNPRAFLEDTLRANMVEYWSAGMPWKAVSEGIATDFAENPSEEAKENWLSLTGRQWSNSADPMNKLLKCPWCKVDMQVPWTTCGALENADTSVPMGVLGNGYGDGNFSHQCPTCNRTVNKEILALSKFVQDTTLLLSKGVPMPGTVLDIQSGRPSTPPNPLLVPNFTRNFPNRMIQHELRIKIVELLDPTAEGSKASPSIADVRDLIEKTIRSNEAVRRIDGAVGHAGLQLVRRDAKITTRKMMSRYWENFSPFALDLCGAVMRQGVFVEKMVKLDWLHSPSAKSTMLRLITKYDRFMRIIKKYPLKMAVPTLDVDLAWHTHQLSPQDYYAFTTRETGKFIDHDDKIEENELSDSFEWTTKTYQELYKEVYSECTCWYCETIRDSQGSKIGKILNVSSSQKLADSFHDSGNAKLCPPDNSAHISAHNSVRTLYTPERAGITDYIRARQARKLDEAYQKAAKRAEKKGRALPPRDEYYDHWGYNYYMYGPFMYPIYFAPGDGAWANCAAGTCGNGNIAAGSSGACGGGGGFGGGGCGGGGCGGGGGGGGCGGGGC</sequence>
<dbReference type="STRING" id="413071.G9N356"/>
<dbReference type="eggNOG" id="ENOG502RYJ5">
    <property type="taxonomic scope" value="Eukaryota"/>
</dbReference>
<proteinExistence type="predicted"/>
<dbReference type="RefSeq" id="XP_013952940.1">
    <property type="nucleotide sequence ID" value="XM_014097465.1"/>
</dbReference>